<dbReference type="GO" id="GO:0005525">
    <property type="term" value="F:GTP binding"/>
    <property type="evidence" value="ECO:0007669"/>
    <property type="project" value="UniProtKB-KW"/>
</dbReference>
<dbReference type="InterPro" id="IPR036525">
    <property type="entry name" value="Tubulin/FtsZ_GTPase_sf"/>
</dbReference>
<dbReference type="Proteomes" id="UP000694416">
    <property type="component" value="Unplaced"/>
</dbReference>
<protein>
    <recommendedName>
        <fullName evidence="8">Tubulin/FtsZ GTPase domain-containing protein</fullName>
    </recommendedName>
</protein>
<accession>A0A8C9HDX8</accession>
<keyword evidence="5" id="KW-0547">Nucleotide-binding</keyword>
<dbReference type="Ensembl" id="ENSPTET00000025878.1">
    <property type="protein sequence ID" value="ENSPTEP00000017551.1"/>
    <property type="gene ID" value="ENSPTEG00000019079.1"/>
</dbReference>
<comment type="subcellular location">
    <subcellularLocation>
        <location evidence="1">Cytoplasm</location>
        <location evidence="1">Cytoskeleton</location>
    </subcellularLocation>
</comment>
<dbReference type="SUPFAM" id="SSF55307">
    <property type="entry name" value="Tubulin C-terminal domain-like"/>
    <property type="match status" value="1"/>
</dbReference>
<evidence type="ECO:0000313" key="9">
    <source>
        <dbReference type="Ensembl" id="ENSPTEP00000017551.1"/>
    </source>
</evidence>
<evidence type="ECO:0000256" key="5">
    <source>
        <dbReference type="ARBA" id="ARBA00022741"/>
    </source>
</evidence>
<evidence type="ECO:0000256" key="6">
    <source>
        <dbReference type="ARBA" id="ARBA00023134"/>
    </source>
</evidence>
<dbReference type="Pfam" id="PF00091">
    <property type="entry name" value="Tubulin"/>
    <property type="match status" value="1"/>
</dbReference>
<dbReference type="Gene3D" id="3.40.50.1440">
    <property type="entry name" value="Tubulin/FtsZ, GTPase domain"/>
    <property type="match status" value="1"/>
</dbReference>
<dbReference type="SUPFAM" id="SSF52490">
    <property type="entry name" value="Tubulin nucleotide-binding domain-like"/>
    <property type="match status" value="1"/>
</dbReference>
<dbReference type="GO" id="GO:0005874">
    <property type="term" value="C:microtubule"/>
    <property type="evidence" value="ECO:0007669"/>
    <property type="project" value="UniProtKB-KW"/>
</dbReference>
<keyword evidence="4" id="KW-0493">Microtubule</keyword>
<keyword evidence="3" id="KW-0963">Cytoplasm</keyword>
<dbReference type="InterPro" id="IPR000217">
    <property type="entry name" value="Tubulin"/>
</dbReference>
<evidence type="ECO:0000256" key="2">
    <source>
        <dbReference type="ARBA" id="ARBA00009636"/>
    </source>
</evidence>
<reference evidence="9" key="1">
    <citation type="submission" date="2025-08" db="UniProtKB">
        <authorList>
            <consortium name="Ensembl"/>
        </authorList>
    </citation>
    <scope>IDENTIFICATION</scope>
</reference>
<dbReference type="InterPro" id="IPR003008">
    <property type="entry name" value="Tubulin_FtsZ_GTPase"/>
</dbReference>
<dbReference type="PANTHER" id="PTHR11588">
    <property type="entry name" value="TUBULIN"/>
    <property type="match status" value="1"/>
</dbReference>
<organism evidence="9 10">
    <name type="scientific">Piliocolobus tephrosceles</name>
    <name type="common">Ugandan red Colobus</name>
    <dbReference type="NCBI Taxonomy" id="591936"/>
    <lineage>
        <taxon>Eukaryota</taxon>
        <taxon>Metazoa</taxon>
        <taxon>Chordata</taxon>
        <taxon>Craniata</taxon>
        <taxon>Vertebrata</taxon>
        <taxon>Euteleostomi</taxon>
        <taxon>Mammalia</taxon>
        <taxon>Eutheria</taxon>
        <taxon>Euarchontoglires</taxon>
        <taxon>Primates</taxon>
        <taxon>Haplorrhini</taxon>
        <taxon>Catarrhini</taxon>
        <taxon>Cercopithecidae</taxon>
        <taxon>Colobinae</taxon>
        <taxon>Piliocolobus</taxon>
    </lineage>
</organism>
<dbReference type="AlphaFoldDB" id="A0A8C9HDX8"/>
<name>A0A8C9HDX8_9PRIM</name>
<evidence type="ECO:0000256" key="4">
    <source>
        <dbReference type="ARBA" id="ARBA00022701"/>
    </source>
</evidence>
<sequence>MVTLCVQIGQCGNQLGVEFFDTMYRHICAAKNENFKQQLINMYFSEECQYNNNLYPIIEYDKNIDCKKSYVHYNNNNNNINCLNNFIARCILIDMEPKVIENCLHRSSSDKKWMESKSVTNNDSSSYYSGGGYNYSGENKKTKKNYDHDSGECSLKPKLKYICGLNKYYEPRNNLIKFFKKDMNSNKYVNNYEFLNENDGSNDENYEKNYDHSYFKSDNELKKKKKKKMNKKQGEYYFVNEWKYNNNNFIYGTNGSGNNWSYGFNVHAPNICEDFLNIINKELEKNEATECVDNILLFHSLAGGSGSGISSYLSYLLKDDYPKINLINVCILPYMFGEISVQSLNSILCLSSLYDASDCLLLFENEKFELMCKRINNFEINTSEINKYISLFLAYTIGFPIDYTHFNNSSKTYKFSNFLNNIVSDLCTHPNYKILSARYLPQVLKENIKFEQNSFNMLLKRMHSMLIKGIVVDTDNINTIKGSNQAENSNLDTYFNRFVEKELIDYNIFNTNIYIPIHLNEYYSKTYVNYEYNAILLKNKTPNYSQHEFNQPYHQSYR</sequence>
<keyword evidence="7" id="KW-0206">Cytoskeleton</keyword>
<evidence type="ECO:0000259" key="8">
    <source>
        <dbReference type="SMART" id="SM00864"/>
    </source>
</evidence>
<keyword evidence="6" id="KW-0342">GTP-binding</keyword>
<dbReference type="GO" id="GO:0007017">
    <property type="term" value="P:microtubule-based process"/>
    <property type="evidence" value="ECO:0007669"/>
    <property type="project" value="InterPro"/>
</dbReference>
<feature type="domain" description="Tubulin/FtsZ GTPase" evidence="8">
    <location>
        <begin position="175"/>
        <end position="401"/>
    </location>
</feature>
<evidence type="ECO:0000256" key="3">
    <source>
        <dbReference type="ARBA" id="ARBA00022490"/>
    </source>
</evidence>
<dbReference type="SMART" id="SM00864">
    <property type="entry name" value="Tubulin"/>
    <property type="match status" value="1"/>
</dbReference>
<reference evidence="9" key="2">
    <citation type="submission" date="2025-09" db="UniProtKB">
        <authorList>
            <consortium name="Ensembl"/>
        </authorList>
    </citation>
    <scope>IDENTIFICATION</scope>
</reference>
<keyword evidence="10" id="KW-1185">Reference proteome</keyword>
<evidence type="ECO:0000256" key="1">
    <source>
        <dbReference type="ARBA" id="ARBA00004245"/>
    </source>
</evidence>
<evidence type="ECO:0000313" key="10">
    <source>
        <dbReference type="Proteomes" id="UP000694416"/>
    </source>
</evidence>
<comment type="similarity">
    <text evidence="2">Belongs to the tubulin family.</text>
</comment>
<dbReference type="InterPro" id="IPR008280">
    <property type="entry name" value="Tub_FtsZ_C"/>
</dbReference>
<proteinExistence type="inferred from homology"/>
<evidence type="ECO:0000256" key="7">
    <source>
        <dbReference type="ARBA" id="ARBA00023212"/>
    </source>
</evidence>